<sequence>MTITAIAFDTLKFAQTLQDAGFDGTQAKSVAKAFKEAQHEWKT</sequence>
<dbReference type="EMBL" id="CAADFJ010000024">
    <property type="protein sequence ID" value="VFJ98739.1"/>
    <property type="molecule type" value="Genomic_DNA"/>
</dbReference>
<evidence type="ECO:0000313" key="3">
    <source>
        <dbReference type="EMBL" id="VFJ98739.1"/>
    </source>
</evidence>
<evidence type="ECO:0008006" key="4">
    <source>
        <dbReference type="Google" id="ProtNLM"/>
    </source>
</evidence>
<evidence type="ECO:0000313" key="1">
    <source>
        <dbReference type="EMBL" id="VFJ90973.1"/>
    </source>
</evidence>
<protein>
    <recommendedName>
        <fullName evidence="4">DUF1640 domain-containing protein</fullName>
    </recommendedName>
</protein>
<proteinExistence type="predicted"/>
<gene>
    <name evidence="1" type="ORF">BECKH772A_GA0070896_1002525</name>
    <name evidence="2" type="ORF">BECKH772B_GA0070898_1002524</name>
    <name evidence="3" type="ORF">BECKH772C_GA0070978_1002425</name>
</gene>
<organism evidence="2">
    <name type="scientific">Candidatus Kentrum eta</name>
    <dbReference type="NCBI Taxonomy" id="2126337"/>
    <lineage>
        <taxon>Bacteria</taxon>
        <taxon>Pseudomonadati</taxon>
        <taxon>Pseudomonadota</taxon>
        <taxon>Gammaproteobacteria</taxon>
        <taxon>Candidatus Kentrum</taxon>
    </lineage>
</organism>
<accession>A0A450UHW3</accession>
<reference evidence="2" key="1">
    <citation type="submission" date="2019-02" db="EMBL/GenBank/DDBJ databases">
        <authorList>
            <person name="Gruber-Vodicka R. H."/>
            <person name="Seah K. B. B."/>
        </authorList>
    </citation>
    <scope>NUCLEOTIDE SEQUENCE</scope>
    <source>
        <strain evidence="3">BECK_SA2B12</strain>
        <strain evidence="1">BECK_SA2B15</strain>
        <strain evidence="2">BECK_SA2B20</strain>
    </source>
</reference>
<dbReference type="EMBL" id="CAADFG010000025">
    <property type="protein sequence ID" value="VFJ90973.1"/>
    <property type="molecule type" value="Genomic_DNA"/>
</dbReference>
<name>A0A450UHW3_9GAMM</name>
<dbReference type="AlphaFoldDB" id="A0A450UHW3"/>
<evidence type="ECO:0000313" key="2">
    <source>
        <dbReference type="EMBL" id="VFJ92142.1"/>
    </source>
</evidence>
<dbReference type="EMBL" id="CAADFI010000025">
    <property type="protein sequence ID" value="VFJ92142.1"/>
    <property type="molecule type" value="Genomic_DNA"/>
</dbReference>